<sequence length="220" mass="24446">MEPLLAYLRPLAVALAAVALAVLVLRLGRRMRRRQRQVQYEDVLKHLSRARQEGTPATIAEIGGRLGLTPAATLALVRELEAAGLLHTVTGGLEPTEKGERIGRRVLRAHRLWERYLSDEAREPRESLDDLAERAEHRLEAEQVEALSEHLGHPRTDPHGDVIPGSSDRIAPRQRVPLTDWPRDRPAVVLHVGDEPAASLNEALSRPARCYAFPPAAAER</sequence>
<name>A0ABV7AHJ1_9RHOB</name>
<organism evidence="4 5">
    <name type="scientific">Acidimangrovimonas pyrenivorans</name>
    <dbReference type="NCBI Taxonomy" id="2030798"/>
    <lineage>
        <taxon>Bacteria</taxon>
        <taxon>Pseudomonadati</taxon>
        <taxon>Pseudomonadota</taxon>
        <taxon>Alphaproteobacteria</taxon>
        <taxon>Rhodobacterales</taxon>
        <taxon>Paracoccaceae</taxon>
        <taxon>Acidimangrovimonas</taxon>
    </lineage>
</organism>
<dbReference type="SMART" id="SM00529">
    <property type="entry name" value="HTH_DTXR"/>
    <property type="match status" value="1"/>
</dbReference>
<feature type="transmembrane region" description="Helical" evidence="2">
    <location>
        <begin position="6"/>
        <end position="27"/>
    </location>
</feature>
<dbReference type="PANTHER" id="PTHR33238">
    <property type="entry name" value="IRON (METAL) DEPENDENT REPRESSOR, DTXR FAMILY"/>
    <property type="match status" value="1"/>
</dbReference>
<dbReference type="InterPro" id="IPR050536">
    <property type="entry name" value="DtxR_MntR_Metal-Reg"/>
</dbReference>
<proteinExistence type="predicted"/>
<feature type="domain" description="Iron dependent repressor metal binding and dimerisation" evidence="3">
    <location>
        <begin position="96"/>
        <end position="164"/>
    </location>
</feature>
<evidence type="ECO:0000313" key="5">
    <source>
        <dbReference type="Proteomes" id="UP001595443"/>
    </source>
</evidence>
<evidence type="ECO:0000259" key="3">
    <source>
        <dbReference type="Pfam" id="PF02742"/>
    </source>
</evidence>
<keyword evidence="2" id="KW-1133">Transmembrane helix</keyword>
<dbReference type="InterPro" id="IPR036390">
    <property type="entry name" value="WH_DNA-bd_sf"/>
</dbReference>
<dbReference type="Proteomes" id="UP001595443">
    <property type="component" value="Unassembled WGS sequence"/>
</dbReference>
<dbReference type="SUPFAM" id="SSF47979">
    <property type="entry name" value="Iron-dependent repressor protein, dimerization domain"/>
    <property type="match status" value="1"/>
</dbReference>
<keyword evidence="2" id="KW-0472">Membrane</keyword>
<keyword evidence="2" id="KW-0812">Transmembrane</keyword>
<protein>
    <submittedName>
        <fullName evidence="4">Metal-dependent transcriptional regulator</fullName>
    </submittedName>
</protein>
<dbReference type="PANTHER" id="PTHR33238:SF7">
    <property type="entry name" value="IRON-DEPENDENT TRANSCRIPTIONAL REGULATOR"/>
    <property type="match status" value="1"/>
</dbReference>
<dbReference type="SUPFAM" id="SSF46785">
    <property type="entry name" value="Winged helix' DNA-binding domain"/>
    <property type="match status" value="1"/>
</dbReference>
<dbReference type="InterPro" id="IPR036421">
    <property type="entry name" value="Fe_dep_repressor_sf"/>
</dbReference>
<keyword evidence="5" id="KW-1185">Reference proteome</keyword>
<evidence type="ECO:0000256" key="1">
    <source>
        <dbReference type="SAM" id="MobiDB-lite"/>
    </source>
</evidence>
<dbReference type="InterPro" id="IPR022689">
    <property type="entry name" value="Iron_dep_repressor"/>
</dbReference>
<feature type="compositionally biased region" description="Basic and acidic residues" evidence="1">
    <location>
        <begin position="148"/>
        <end position="160"/>
    </location>
</feature>
<dbReference type="InterPro" id="IPR036388">
    <property type="entry name" value="WH-like_DNA-bd_sf"/>
</dbReference>
<dbReference type="EMBL" id="JBHRSK010000004">
    <property type="protein sequence ID" value="MFC2968232.1"/>
    <property type="molecule type" value="Genomic_DNA"/>
</dbReference>
<accession>A0ABV7AHJ1</accession>
<dbReference type="Gene3D" id="1.10.10.10">
    <property type="entry name" value="Winged helix-like DNA-binding domain superfamily/Winged helix DNA-binding domain"/>
    <property type="match status" value="1"/>
</dbReference>
<feature type="region of interest" description="Disordered" evidence="1">
    <location>
        <begin position="148"/>
        <end position="169"/>
    </location>
</feature>
<gene>
    <name evidence="4" type="ORF">ACFOES_09015</name>
</gene>
<evidence type="ECO:0000256" key="2">
    <source>
        <dbReference type="SAM" id="Phobius"/>
    </source>
</evidence>
<dbReference type="InterPro" id="IPR001367">
    <property type="entry name" value="Fe_dep_repressor"/>
</dbReference>
<dbReference type="RefSeq" id="WP_377832902.1">
    <property type="nucleotide sequence ID" value="NZ_JBHRSK010000004.1"/>
</dbReference>
<dbReference type="Pfam" id="PF02742">
    <property type="entry name" value="Fe_dep_repr_C"/>
    <property type="match status" value="1"/>
</dbReference>
<comment type="caution">
    <text evidence="4">The sequence shown here is derived from an EMBL/GenBank/DDBJ whole genome shotgun (WGS) entry which is preliminary data.</text>
</comment>
<evidence type="ECO:0000313" key="4">
    <source>
        <dbReference type="EMBL" id="MFC2968232.1"/>
    </source>
</evidence>
<reference evidence="5" key="1">
    <citation type="journal article" date="2019" name="Int. J. Syst. Evol. Microbiol.">
        <title>The Global Catalogue of Microorganisms (GCM) 10K type strain sequencing project: providing services to taxonomists for standard genome sequencing and annotation.</title>
        <authorList>
            <consortium name="The Broad Institute Genomics Platform"/>
            <consortium name="The Broad Institute Genome Sequencing Center for Infectious Disease"/>
            <person name="Wu L."/>
            <person name="Ma J."/>
        </authorList>
    </citation>
    <scope>NUCLEOTIDE SEQUENCE [LARGE SCALE GENOMIC DNA]</scope>
    <source>
        <strain evidence="5">KCTC 62192</strain>
    </source>
</reference>